<dbReference type="PANTHER" id="PTHR23143:SF23">
    <property type="entry name" value="ZINC FINGER PROTEIN 729-LIKE"/>
    <property type="match status" value="1"/>
</dbReference>
<evidence type="ECO:0000313" key="4">
    <source>
        <dbReference type="EnsemblMetazoa" id="CPIJ010655-PA"/>
    </source>
</evidence>
<feature type="compositionally biased region" description="Low complexity" evidence="2">
    <location>
        <begin position="290"/>
        <end position="309"/>
    </location>
</feature>
<feature type="region of interest" description="Disordered" evidence="2">
    <location>
        <begin position="1"/>
        <end position="22"/>
    </location>
</feature>
<keyword evidence="5" id="KW-1185">Reference proteome</keyword>
<dbReference type="AlphaFoldDB" id="B0WV48"/>
<dbReference type="InParanoid" id="B0WV48"/>
<feature type="compositionally biased region" description="Basic and acidic residues" evidence="2">
    <location>
        <begin position="60"/>
        <end position="69"/>
    </location>
</feature>
<reference evidence="3" key="1">
    <citation type="submission" date="2007-03" db="EMBL/GenBank/DDBJ databases">
        <title>Annotation of Culex pipiens quinquefasciatus.</title>
        <authorList>
            <consortium name="The Broad Institute Genome Sequencing Platform"/>
            <person name="Atkinson P.W."/>
            <person name="Hemingway J."/>
            <person name="Christensen B.M."/>
            <person name="Higgs S."/>
            <person name="Kodira C."/>
            <person name="Hannick L."/>
            <person name="Megy K."/>
            <person name="O'Leary S."/>
            <person name="Pearson M."/>
            <person name="Haas B.J."/>
            <person name="Mauceli E."/>
            <person name="Wortman J.R."/>
            <person name="Lee N.H."/>
            <person name="Guigo R."/>
            <person name="Stanke M."/>
            <person name="Alvarado L."/>
            <person name="Amedeo P."/>
            <person name="Antoine C.H."/>
            <person name="Arensburger P."/>
            <person name="Bidwell S.L."/>
            <person name="Crawford M."/>
            <person name="Camaro F."/>
            <person name="Devon K."/>
            <person name="Engels R."/>
            <person name="Hammond M."/>
            <person name="Howarth C."/>
            <person name="Koehrsen M."/>
            <person name="Lawson D."/>
            <person name="Montgomery P."/>
            <person name="Nene V."/>
            <person name="Nusbaum C."/>
            <person name="Puiu D."/>
            <person name="Romero-Severson J."/>
            <person name="Severson D.W."/>
            <person name="Shumway M."/>
            <person name="Sisk P."/>
            <person name="Stolte C."/>
            <person name="Zeng Q."/>
            <person name="Eisenstadt E."/>
            <person name="Fraser-Liggett C."/>
            <person name="Strausberg R."/>
            <person name="Galagan J."/>
            <person name="Birren B."/>
            <person name="Collins F.H."/>
        </authorList>
    </citation>
    <scope>NUCLEOTIDE SEQUENCE [LARGE SCALE GENOMIC DNA]</scope>
    <source>
        <strain evidence="3">JHB</strain>
    </source>
</reference>
<organism>
    <name type="scientific">Culex quinquefasciatus</name>
    <name type="common">Southern house mosquito</name>
    <name type="synonym">Culex pungens</name>
    <dbReference type="NCBI Taxonomy" id="7176"/>
    <lineage>
        <taxon>Eukaryota</taxon>
        <taxon>Metazoa</taxon>
        <taxon>Ecdysozoa</taxon>
        <taxon>Arthropoda</taxon>
        <taxon>Hexapoda</taxon>
        <taxon>Insecta</taxon>
        <taxon>Pterygota</taxon>
        <taxon>Neoptera</taxon>
        <taxon>Endopterygota</taxon>
        <taxon>Diptera</taxon>
        <taxon>Nematocera</taxon>
        <taxon>Culicoidea</taxon>
        <taxon>Culicidae</taxon>
        <taxon>Culicinae</taxon>
        <taxon>Culicini</taxon>
        <taxon>Culex</taxon>
        <taxon>Culex</taxon>
    </lineage>
</organism>
<proteinExistence type="inferred from homology"/>
<sequence length="341" mass="39516">MPPGPSGNEPKPTGNQFFSPKCDEEHNYTITNFPPLLANNFSLTPSQHRRRPTLGGNYRRKSDQIPVRRYEKAEGGRIIIKYAIPSQESRVKCQESRVKSQESRVKSQESRVKSQESRVKSQESRVKSQESRVKSLESRVKSQESRVKSQESRVKSQESRVKSQESRVKSQELRVESSLPKSNPFPSKLPPRMTEKESVVDWPERRNHAIISFTIRVGFSKKTVWSEVLFPRLCNPILRLRPRKANILFRFYVSECVGGNQFDLGWVGFVLATDYVPDRQTHPRAETGGTTEQQNNRTTEQQNNRTTEQQNKRTKEQQNNRTAEHQNNRSKEFKLSKNLKC</sequence>
<accession>B0WV48</accession>
<comment type="similarity">
    <text evidence="1">Belongs to the GOLGA6 family.</text>
</comment>
<gene>
    <name evidence="4" type="primary">6043637</name>
    <name evidence="3" type="ORF">CpipJ_CPIJ010655</name>
</gene>
<dbReference type="HOGENOM" id="CLU_814468_0_0_1"/>
<dbReference type="EnsemblMetazoa" id="CPIJ010655-RA">
    <property type="protein sequence ID" value="CPIJ010655-PA"/>
    <property type="gene ID" value="CPIJ010655"/>
</dbReference>
<evidence type="ECO:0000256" key="2">
    <source>
        <dbReference type="SAM" id="MobiDB-lite"/>
    </source>
</evidence>
<evidence type="ECO:0000313" key="5">
    <source>
        <dbReference type="Proteomes" id="UP000002320"/>
    </source>
</evidence>
<feature type="compositionally biased region" description="Basic and acidic residues" evidence="2">
    <location>
        <begin position="93"/>
        <end position="175"/>
    </location>
</feature>
<feature type="region of interest" description="Disordered" evidence="2">
    <location>
        <begin position="39"/>
        <end position="69"/>
    </location>
</feature>
<dbReference type="PANTHER" id="PTHR23143">
    <property type="entry name" value="TRICHOHYALIN-RELATED"/>
    <property type="match status" value="1"/>
</dbReference>
<protein>
    <recommendedName>
        <fullName evidence="6">Av71 muscle cell intermediate filament</fullName>
    </recommendedName>
</protein>
<feature type="region of interest" description="Disordered" evidence="2">
    <location>
        <begin position="93"/>
        <end position="196"/>
    </location>
</feature>
<dbReference type="SUPFAM" id="SSF57997">
    <property type="entry name" value="Tropomyosin"/>
    <property type="match status" value="1"/>
</dbReference>
<dbReference type="STRING" id="7176.B0WV48"/>
<dbReference type="Proteomes" id="UP000002320">
    <property type="component" value="Unassembled WGS sequence"/>
</dbReference>
<dbReference type="Gene3D" id="1.20.5.340">
    <property type="match status" value="1"/>
</dbReference>
<name>B0WV48_CULQU</name>
<feature type="region of interest" description="Disordered" evidence="2">
    <location>
        <begin position="280"/>
        <end position="341"/>
    </location>
</feature>
<dbReference type="KEGG" id="cqu:CpipJ_CPIJ010655"/>
<evidence type="ECO:0000313" key="3">
    <source>
        <dbReference type="EMBL" id="EDS35381.1"/>
    </source>
</evidence>
<evidence type="ECO:0000256" key="1">
    <source>
        <dbReference type="ARBA" id="ARBA00008368"/>
    </source>
</evidence>
<dbReference type="EMBL" id="DS232118">
    <property type="protein sequence ID" value="EDS35381.1"/>
    <property type="molecule type" value="Genomic_DNA"/>
</dbReference>
<dbReference type="InterPro" id="IPR026737">
    <property type="entry name" value="GOLGA6L"/>
</dbReference>
<reference evidence="4" key="2">
    <citation type="submission" date="2020-05" db="UniProtKB">
        <authorList>
            <consortium name="EnsemblMetazoa"/>
        </authorList>
    </citation>
    <scope>IDENTIFICATION</scope>
    <source>
        <strain evidence="4">JHB</strain>
    </source>
</reference>
<evidence type="ECO:0008006" key="6">
    <source>
        <dbReference type="Google" id="ProtNLM"/>
    </source>
</evidence>
<feature type="compositionally biased region" description="Basic and acidic residues" evidence="2">
    <location>
        <begin position="310"/>
        <end position="335"/>
    </location>
</feature>
<dbReference type="VEuPathDB" id="VectorBase:CPIJ010655"/>